<reference evidence="1 2" key="1">
    <citation type="journal article" date="2016" name="Nat. Commun.">
        <title>Thousands of microbial genomes shed light on interconnected biogeochemical processes in an aquifer system.</title>
        <authorList>
            <person name="Anantharaman K."/>
            <person name="Brown C.T."/>
            <person name="Hug L.A."/>
            <person name="Sharon I."/>
            <person name="Castelle C.J."/>
            <person name="Probst A.J."/>
            <person name="Thomas B.C."/>
            <person name="Singh A."/>
            <person name="Wilkins M.J."/>
            <person name="Karaoz U."/>
            <person name="Brodie E.L."/>
            <person name="Williams K.H."/>
            <person name="Hubbard S.S."/>
            <person name="Banfield J.F."/>
        </authorList>
    </citation>
    <scope>NUCLEOTIDE SEQUENCE [LARGE SCALE GENOMIC DNA]</scope>
</reference>
<sequence length="170" mass="19890">MLETHPFPPFIPPHARYLLLGSFIARKFGQSSYDWYYSNGRNQFWNILEAVYHCKLDTISLRKELFIKLSLGVTDLIYQCDRKLQNSADTSLVNCTYNTRAIEDIFKLNSLKKVYFTSKFVERTFKKVFKHLVTDFPDVEFVALPSPSPRYAAMSKTQKAIKYSRLLPQL</sequence>
<dbReference type="InterPro" id="IPR036895">
    <property type="entry name" value="Uracil-DNA_glycosylase-like_sf"/>
</dbReference>
<comment type="caution">
    <text evidence="1">The sequence shown here is derived from an EMBL/GenBank/DDBJ whole genome shotgun (WGS) entry which is preliminary data.</text>
</comment>
<organism evidence="1 2">
    <name type="scientific">Candidatus Amesbacteria bacterium RIFOXYB1_FULL_44_23</name>
    <dbReference type="NCBI Taxonomy" id="1797263"/>
    <lineage>
        <taxon>Bacteria</taxon>
        <taxon>Candidatus Amesiibacteriota</taxon>
    </lineage>
</organism>
<dbReference type="Gene3D" id="3.40.470.10">
    <property type="entry name" value="Uracil-DNA glycosylase-like domain"/>
    <property type="match status" value="1"/>
</dbReference>
<dbReference type="Proteomes" id="UP000176424">
    <property type="component" value="Unassembled WGS sequence"/>
</dbReference>
<protein>
    <recommendedName>
        <fullName evidence="3">DNA-deoxyinosine glycosylase</fullName>
    </recommendedName>
</protein>
<evidence type="ECO:0008006" key="3">
    <source>
        <dbReference type="Google" id="ProtNLM"/>
    </source>
</evidence>
<name>A0A1F4ZUI5_9BACT</name>
<dbReference type="SUPFAM" id="SSF52141">
    <property type="entry name" value="Uracil-DNA glycosylase-like"/>
    <property type="match status" value="1"/>
</dbReference>
<accession>A0A1F4ZUI5</accession>
<dbReference type="AlphaFoldDB" id="A0A1F4ZUI5"/>
<proteinExistence type="predicted"/>
<dbReference type="STRING" id="1797263.A2397_03525"/>
<evidence type="ECO:0000313" key="2">
    <source>
        <dbReference type="Proteomes" id="UP000176424"/>
    </source>
</evidence>
<dbReference type="EMBL" id="MEXR01000039">
    <property type="protein sequence ID" value="OGD09107.1"/>
    <property type="molecule type" value="Genomic_DNA"/>
</dbReference>
<evidence type="ECO:0000313" key="1">
    <source>
        <dbReference type="EMBL" id="OGD09107.1"/>
    </source>
</evidence>
<gene>
    <name evidence="1" type="ORF">A2397_03525</name>
</gene>